<dbReference type="UniPathway" id="UPA00904">
    <property type="reaction ID" value="UER00871"/>
</dbReference>
<feature type="domain" description="Nucleoside phosphorylase" evidence="6">
    <location>
        <begin position="3"/>
        <end position="225"/>
    </location>
</feature>
<dbReference type="EMBL" id="VJEZ01000005">
    <property type="protein sequence ID" value="MWZ39910.1"/>
    <property type="molecule type" value="Genomic_DNA"/>
</dbReference>
<evidence type="ECO:0000259" key="6">
    <source>
        <dbReference type="Pfam" id="PF01048"/>
    </source>
</evidence>
<evidence type="ECO:0000256" key="2">
    <source>
        <dbReference type="ARBA" id="ARBA00011974"/>
    </source>
</evidence>
<dbReference type="Pfam" id="PF01048">
    <property type="entry name" value="PNP_UDP_1"/>
    <property type="match status" value="1"/>
</dbReference>
<dbReference type="PANTHER" id="PTHR46832">
    <property type="entry name" value="5'-METHYLTHIOADENOSINE/S-ADENOSYLHOMOCYSTEINE NUCLEOSIDASE"/>
    <property type="match status" value="1"/>
</dbReference>
<reference evidence="7 8" key="1">
    <citation type="submission" date="2019-06" db="EMBL/GenBank/DDBJ databases">
        <title>Phylogeography and genetic diversity of Francisella tularensis subsp. holarctica in France (1947-2018).</title>
        <authorList>
            <person name="Kevin M."/>
            <person name="Madani N."/>
            <person name="Maurin M."/>
        </authorList>
    </citation>
    <scope>NUCLEOTIDE SEQUENCE [LARGE SCALE GENOMIC DNA]</scope>
    <source>
        <strain evidence="7 8">ATCC 15482</strain>
    </source>
</reference>
<organism evidence="7 8">
    <name type="scientific">Francisella tularensis</name>
    <dbReference type="NCBI Taxonomy" id="263"/>
    <lineage>
        <taxon>Bacteria</taxon>
        <taxon>Pseudomonadati</taxon>
        <taxon>Pseudomonadota</taxon>
        <taxon>Gammaproteobacteria</taxon>
        <taxon>Thiotrichales</taxon>
        <taxon>Francisellaceae</taxon>
        <taxon>Francisella</taxon>
    </lineage>
</organism>
<protein>
    <recommendedName>
        <fullName evidence="2">adenosylhomocysteine nucleosidase</fullName>
        <ecNumber evidence="2">3.2.2.9</ecNumber>
    </recommendedName>
</protein>
<dbReference type="GO" id="GO:0005829">
    <property type="term" value="C:cytosol"/>
    <property type="evidence" value="ECO:0007669"/>
    <property type="project" value="TreeGrafter"/>
</dbReference>
<dbReference type="Proteomes" id="UP000469081">
    <property type="component" value="Unassembled WGS sequence"/>
</dbReference>
<accession>A0A6I4RYC3</accession>
<dbReference type="EC" id="3.2.2.9" evidence="2"/>
<sequence>MRKIAILGAMEIEIQPILDKLNSYETIEYANNKYYLANYQDKELVIAYSKIGKVFSSLTATIMIERFGVEALLFSGVAGGLQDLKVGDMIAATATVQHDVDITAFGYPYGKIPISEVEIKTSAKLLKQAQNVANELGLNLHTGVIATGDQFVHCAERKDFVIKEFDAKAIEMEGASVNLICNEMGVPSLILRSISDTADGNAPENFDEFAKMAAKRSANFIMQILSNI</sequence>
<name>A0A6I4RYC3_FRATU</name>
<keyword evidence="4 7" id="KW-0378">Hydrolase</keyword>
<dbReference type="CDD" id="cd09008">
    <property type="entry name" value="MTAN"/>
    <property type="match status" value="1"/>
</dbReference>
<keyword evidence="7" id="KW-0326">Glycosidase</keyword>
<comment type="pathway">
    <text evidence="1">Amino-acid biosynthesis; L-methionine biosynthesis via salvage pathway; S-methyl-5-thio-alpha-D-ribose 1-phosphate from S-methyl-5'-thioadenosine (hydrolase route): step 1/2.</text>
</comment>
<gene>
    <name evidence="7" type="ORF">FNC33_05025</name>
</gene>
<evidence type="ECO:0000256" key="1">
    <source>
        <dbReference type="ARBA" id="ARBA00004945"/>
    </source>
</evidence>
<evidence type="ECO:0000256" key="5">
    <source>
        <dbReference type="ARBA" id="ARBA00023167"/>
    </source>
</evidence>
<keyword evidence="5" id="KW-0486">Methionine biosynthesis</keyword>
<dbReference type="GO" id="GO:0008782">
    <property type="term" value="F:adenosylhomocysteine nucleosidase activity"/>
    <property type="evidence" value="ECO:0007669"/>
    <property type="project" value="UniProtKB-EC"/>
</dbReference>
<proteinExistence type="predicted"/>
<dbReference type="InterPro" id="IPR000845">
    <property type="entry name" value="Nucleoside_phosphorylase_d"/>
</dbReference>
<dbReference type="AlphaFoldDB" id="A0A6I4RYC3"/>
<keyword evidence="3" id="KW-0028">Amino-acid biosynthesis</keyword>
<dbReference type="SUPFAM" id="SSF53167">
    <property type="entry name" value="Purine and uridine phosphorylases"/>
    <property type="match status" value="1"/>
</dbReference>
<evidence type="ECO:0000256" key="4">
    <source>
        <dbReference type="ARBA" id="ARBA00022801"/>
    </source>
</evidence>
<evidence type="ECO:0000313" key="7">
    <source>
        <dbReference type="EMBL" id="MWZ39910.1"/>
    </source>
</evidence>
<dbReference type="NCBIfam" id="TIGR01704">
    <property type="entry name" value="MTA_SAH-Nsdase"/>
    <property type="match status" value="1"/>
</dbReference>
<dbReference type="InterPro" id="IPR010049">
    <property type="entry name" value="MTA_SAH_Nsdase"/>
</dbReference>
<dbReference type="GO" id="GO:0009164">
    <property type="term" value="P:nucleoside catabolic process"/>
    <property type="evidence" value="ECO:0007669"/>
    <property type="project" value="InterPro"/>
</dbReference>
<comment type="caution">
    <text evidence="7">The sequence shown here is derived from an EMBL/GenBank/DDBJ whole genome shotgun (WGS) entry which is preliminary data.</text>
</comment>
<dbReference type="NCBIfam" id="NF004079">
    <property type="entry name" value="PRK05584.1"/>
    <property type="match status" value="1"/>
</dbReference>
<dbReference type="GO" id="GO:0019284">
    <property type="term" value="P:L-methionine salvage from S-adenosylmethionine"/>
    <property type="evidence" value="ECO:0007669"/>
    <property type="project" value="TreeGrafter"/>
</dbReference>
<dbReference type="GO" id="GO:0019509">
    <property type="term" value="P:L-methionine salvage from methylthioadenosine"/>
    <property type="evidence" value="ECO:0007669"/>
    <property type="project" value="UniProtKB-UniPathway"/>
</dbReference>
<dbReference type="RefSeq" id="WP_003038506.1">
    <property type="nucleotide sequence ID" value="NZ_VJEZ01000005.1"/>
</dbReference>
<dbReference type="InterPro" id="IPR035994">
    <property type="entry name" value="Nucleoside_phosphorylase_sf"/>
</dbReference>
<dbReference type="Gene3D" id="3.40.50.1580">
    <property type="entry name" value="Nucleoside phosphorylase domain"/>
    <property type="match status" value="1"/>
</dbReference>
<dbReference type="PANTHER" id="PTHR46832:SF1">
    <property type="entry name" value="5'-METHYLTHIOADENOSINE_S-ADENOSYLHOMOCYSTEINE NUCLEOSIDASE"/>
    <property type="match status" value="1"/>
</dbReference>
<evidence type="ECO:0000256" key="3">
    <source>
        <dbReference type="ARBA" id="ARBA00022605"/>
    </source>
</evidence>
<evidence type="ECO:0000313" key="8">
    <source>
        <dbReference type="Proteomes" id="UP000469081"/>
    </source>
</evidence>
<dbReference type="GO" id="GO:0008930">
    <property type="term" value="F:methylthioadenosine nucleosidase activity"/>
    <property type="evidence" value="ECO:0007669"/>
    <property type="project" value="InterPro"/>
</dbReference>